<dbReference type="Pfam" id="PF01370">
    <property type="entry name" value="Epimerase"/>
    <property type="match status" value="1"/>
</dbReference>
<comment type="pathway">
    <text evidence="3 11">Carbohydrate metabolism; galactose metabolism.</text>
</comment>
<dbReference type="Proteomes" id="UP000254519">
    <property type="component" value="Unassembled WGS sequence"/>
</dbReference>
<evidence type="ECO:0000256" key="10">
    <source>
        <dbReference type="ARBA" id="ARBA00023277"/>
    </source>
</evidence>
<accession>A0A380BDL9</accession>
<dbReference type="InterPro" id="IPR005886">
    <property type="entry name" value="UDP_G4E"/>
</dbReference>
<comment type="cofactor">
    <cofactor evidence="2 11">
        <name>NAD(+)</name>
        <dbReference type="ChEBI" id="CHEBI:57540"/>
    </cofactor>
</comment>
<dbReference type="GO" id="GO:0033499">
    <property type="term" value="P:galactose catabolic process via UDP-galactose, Leloir pathway"/>
    <property type="evidence" value="ECO:0007669"/>
    <property type="project" value="TreeGrafter"/>
</dbReference>
<evidence type="ECO:0000256" key="5">
    <source>
        <dbReference type="ARBA" id="ARBA00013189"/>
    </source>
</evidence>
<feature type="domain" description="NAD-dependent epimerase/dehydratase" evidence="12">
    <location>
        <begin position="3"/>
        <end position="252"/>
    </location>
</feature>
<dbReference type="Gene3D" id="3.90.25.10">
    <property type="entry name" value="UDP-galactose 4-epimerase, domain 1"/>
    <property type="match status" value="1"/>
</dbReference>
<evidence type="ECO:0000256" key="9">
    <source>
        <dbReference type="ARBA" id="ARBA00023235"/>
    </source>
</evidence>
<keyword evidence="14" id="KW-1185">Reference proteome</keyword>
<evidence type="ECO:0000256" key="2">
    <source>
        <dbReference type="ARBA" id="ARBA00001911"/>
    </source>
</evidence>
<evidence type="ECO:0000256" key="11">
    <source>
        <dbReference type="RuleBase" id="RU366046"/>
    </source>
</evidence>
<protein>
    <recommendedName>
        <fullName evidence="6 11">UDP-glucose 4-epimerase</fullName>
        <ecNumber evidence="5 11">5.1.3.2</ecNumber>
    </recommendedName>
</protein>
<evidence type="ECO:0000256" key="8">
    <source>
        <dbReference type="ARBA" id="ARBA00023144"/>
    </source>
</evidence>
<dbReference type="InterPro" id="IPR001509">
    <property type="entry name" value="Epimerase_deHydtase"/>
</dbReference>
<gene>
    <name evidence="13" type="primary">galE_2</name>
    <name evidence="13" type="ORF">NCTC4822_00677</name>
</gene>
<dbReference type="UniPathway" id="UPA00214"/>
<dbReference type="AlphaFoldDB" id="A0A380BDL9"/>
<evidence type="ECO:0000256" key="4">
    <source>
        <dbReference type="ARBA" id="ARBA00007637"/>
    </source>
</evidence>
<dbReference type="SUPFAM" id="SSF51735">
    <property type="entry name" value="NAD(P)-binding Rossmann-fold domains"/>
    <property type="match status" value="1"/>
</dbReference>
<evidence type="ECO:0000259" key="12">
    <source>
        <dbReference type="Pfam" id="PF01370"/>
    </source>
</evidence>
<comment type="catalytic activity">
    <reaction evidence="1 11">
        <text>UDP-alpha-D-glucose = UDP-alpha-D-galactose</text>
        <dbReference type="Rhea" id="RHEA:22168"/>
        <dbReference type="ChEBI" id="CHEBI:58885"/>
        <dbReference type="ChEBI" id="CHEBI:66914"/>
        <dbReference type="EC" id="5.1.3.2"/>
    </reaction>
</comment>
<dbReference type="NCBIfam" id="TIGR01179">
    <property type="entry name" value="galE"/>
    <property type="match status" value="1"/>
</dbReference>
<proteinExistence type="inferred from homology"/>
<organism evidence="13 14">
    <name type="scientific">Sporosarcina pasteurii</name>
    <name type="common">Bacillus pasteurii</name>
    <dbReference type="NCBI Taxonomy" id="1474"/>
    <lineage>
        <taxon>Bacteria</taxon>
        <taxon>Bacillati</taxon>
        <taxon>Bacillota</taxon>
        <taxon>Bacilli</taxon>
        <taxon>Bacillales</taxon>
        <taxon>Caryophanaceae</taxon>
        <taxon>Sporosarcina</taxon>
    </lineage>
</organism>
<dbReference type="OrthoDB" id="9771073at2"/>
<dbReference type="PANTHER" id="PTHR43725:SF53">
    <property type="entry name" value="UDP-ARABINOSE 4-EPIMERASE 1"/>
    <property type="match status" value="1"/>
</dbReference>
<dbReference type="PANTHER" id="PTHR43725">
    <property type="entry name" value="UDP-GLUCOSE 4-EPIMERASE"/>
    <property type="match status" value="1"/>
</dbReference>
<evidence type="ECO:0000256" key="3">
    <source>
        <dbReference type="ARBA" id="ARBA00004947"/>
    </source>
</evidence>
<reference evidence="13 14" key="1">
    <citation type="submission" date="2018-06" db="EMBL/GenBank/DDBJ databases">
        <authorList>
            <consortium name="Pathogen Informatics"/>
            <person name="Doyle S."/>
        </authorList>
    </citation>
    <scope>NUCLEOTIDE SEQUENCE [LARGE SCALE GENOMIC DNA]</scope>
    <source>
        <strain evidence="14">ATCC 11859 / DSM 33 / NCIB 8841 / NCTC 4822</strain>
    </source>
</reference>
<sequence>MSILVLGGAGYIGSHAVYQLIEQNKKVVVVDNLQTGHKDAIHPDAVFYEGDIRDIDFLRTVFKEQSIDAILHFAANSLVGESMEKPIQYFDNNVYGTQVLLQAMAEHNVNKIIFSSTAATYGDVEKMPITEDTPTQPQNAYGETKLVMEKLMKWCEHAHDIRYVSLRYFNVAGAKETGVIGEDHHPETHLVPIVLQTALGQREFITVFGDDYDTEDGTCIRDYIHVEDLIEAHLLALEYLNEGGESDIFNLGSSQGFSVKEIIQEARKVTGNEIPTVIGERRAGDPARLIASSQKAENILGWQPSRNSIAKIIEDAWNWHVAHPNGYVKDGIKK</sequence>
<dbReference type="RefSeq" id="WP_115360143.1">
    <property type="nucleotide sequence ID" value="NZ_CP038012.1"/>
</dbReference>
<evidence type="ECO:0000256" key="6">
    <source>
        <dbReference type="ARBA" id="ARBA00018569"/>
    </source>
</evidence>
<dbReference type="Gene3D" id="3.40.50.720">
    <property type="entry name" value="NAD(P)-binding Rossmann-like Domain"/>
    <property type="match status" value="1"/>
</dbReference>
<dbReference type="CDD" id="cd05247">
    <property type="entry name" value="UDP_G4E_1_SDR_e"/>
    <property type="match status" value="1"/>
</dbReference>
<dbReference type="GO" id="GO:0003978">
    <property type="term" value="F:UDP-glucose 4-epimerase activity"/>
    <property type="evidence" value="ECO:0007669"/>
    <property type="project" value="UniProtKB-UniRule"/>
</dbReference>
<dbReference type="EMBL" id="UGYZ01000002">
    <property type="protein sequence ID" value="SUI99624.1"/>
    <property type="molecule type" value="Genomic_DNA"/>
</dbReference>
<keyword evidence="8" id="KW-0299">Galactose metabolism</keyword>
<comment type="similarity">
    <text evidence="4 11">Belongs to the NAD(P)-dependent epimerase/dehydratase family.</text>
</comment>
<comment type="subunit">
    <text evidence="11">Homodimer.</text>
</comment>
<dbReference type="InterPro" id="IPR036291">
    <property type="entry name" value="NAD(P)-bd_dom_sf"/>
</dbReference>
<dbReference type="EC" id="5.1.3.2" evidence="5 11"/>
<evidence type="ECO:0000313" key="14">
    <source>
        <dbReference type="Proteomes" id="UP000254519"/>
    </source>
</evidence>
<keyword evidence="7 11" id="KW-0520">NAD</keyword>
<evidence type="ECO:0000256" key="1">
    <source>
        <dbReference type="ARBA" id="ARBA00000083"/>
    </source>
</evidence>
<evidence type="ECO:0000256" key="7">
    <source>
        <dbReference type="ARBA" id="ARBA00023027"/>
    </source>
</evidence>
<name>A0A380BDL9_SPOPA</name>
<keyword evidence="10 11" id="KW-0119">Carbohydrate metabolism</keyword>
<keyword evidence="9 11" id="KW-0413">Isomerase</keyword>
<evidence type="ECO:0000313" key="13">
    <source>
        <dbReference type="EMBL" id="SUI99624.1"/>
    </source>
</evidence>